<dbReference type="AlphaFoldDB" id="A0A1Y5PI53"/>
<feature type="transmembrane region" description="Helical" evidence="1">
    <location>
        <begin position="74"/>
        <end position="107"/>
    </location>
</feature>
<feature type="transmembrane region" description="Helical" evidence="1">
    <location>
        <begin position="39"/>
        <end position="62"/>
    </location>
</feature>
<evidence type="ECO:0000256" key="1">
    <source>
        <dbReference type="SAM" id="Phobius"/>
    </source>
</evidence>
<keyword evidence="1" id="KW-0812">Transmembrane</keyword>
<name>A0A1Y5PI53_9MYCO</name>
<evidence type="ECO:0008006" key="3">
    <source>
        <dbReference type="Google" id="ProtNLM"/>
    </source>
</evidence>
<dbReference type="EMBL" id="FLQS01000020">
    <property type="protein sequence ID" value="SBS75831.1"/>
    <property type="molecule type" value="Genomic_DNA"/>
</dbReference>
<sequence>MTATEPRPRAVTVAFWLLLVGAVMLICGGLIAATASIPVLFRGVGIVCVVAGAMIAFLAGRVRKTGDPRFRRATLALSFVVVVLVSLVAVLGIVHLLALLSVLPLIVGAMLLSRPAAAGWSDADSPESNA</sequence>
<keyword evidence="1" id="KW-0472">Membrane</keyword>
<keyword evidence="1" id="KW-1133">Transmembrane helix</keyword>
<reference evidence="2" key="1">
    <citation type="submission" date="2016-03" db="EMBL/GenBank/DDBJ databases">
        <authorList>
            <person name="Ploux O."/>
        </authorList>
    </citation>
    <scope>NUCLEOTIDE SEQUENCE</scope>
    <source>
        <strain evidence="2">UC10</strain>
    </source>
</reference>
<protein>
    <recommendedName>
        <fullName evidence="3">Transmembrane protein</fullName>
    </recommendedName>
</protein>
<evidence type="ECO:0000313" key="2">
    <source>
        <dbReference type="EMBL" id="SBS75831.1"/>
    </source>
</evidence>
<proteinExistence type="predicted"/>
<gene>
    <name evidence="2" type="ORF">MHPYR_270102</name>
</gene>
<organism evidence="2">
    <name type="scientific">uncultured Mycobacterium sp</name>
    <dbReference type="NCBI Taxonomy" id="171292"/>
    <lineage>
        <taxon>Bacteria</taxon>
        <taxon>Bacillati</taxon>
        <taxon>Actinomycetota</taxon>
        <taxon>Actinomycetes</taxon>
        <taxon>Mycobacteriales</taxon>
        <taxon>Mycobacteriaceae</taxon>
        <taxon>Mycobacterium</taxon>
        <taxon>environmental samples</taxon>
    </lineage>
</organism>
<feature type="transmembrane region" description="Helical" evidence="1">
    <location>
        <begin position="12"/>
        <end position="33"/>
    </location>
</feature>
<accession>A0A1Y5PI53</accession>